<reference evidence="1" key="1">
    <citation type="submission" date="2021-01" db="EMBL/GenBank/DDBJ databases">
        <authorList>
            <person name="Corre E."/>
            <person name="Pelletier E."/>
            <person name="Niang G."/>
            <person name="Scheremetjew M."/>
            <person name="Finn R."/>
            <person name="Kale V."/>
            <person name="Holt S."/>
            <person name="Cochrane G."/>
            <person name="Meng A."/>
            <person name="Brown T."/>
            <person name="Cohen L."/>
        </authorList>
    </citation>
    <scope>NUCLEOTIDE SEQUENCE</scope>
    <source>
        <strain evidence="1">CCAP1064/1</strain>
    </source>
</reference>
<accession>A0A7S0CIZ6</accession>
<dbReference type="Pfam" id="PF14539">
    <property type="entry name" value="DUF4442"/>
    <property type="match status" value="1"/>
</dbReference>
<name>A0A7S0CIZ6_9STRA</name>
<dbReference type="InterPro" id="IPR027961">
    <property type="entry name" value="DUF4442"/>
</dbReference>
<protein>
    <recommendedName>
        <fullName evidence="2">Thioesterase domain-containing protein</fullName>
    </recommendedName>
</protein>
<dbReference type="AlphaFoldDB" id="A0A7S0CIZ6"/>
<evidence type="ECO:0000313" key="1">
    <source>
        <dbReference type="EMBL" id="CAD8424829.1"/>
    </source>
</evidence>
<dbReference type="Gene3D" id="3.10.129.10">
    <property type="entry name" value="Hotdog Thioesterase"/>
    <property type="match status" value="1"/>
</dbReference>
<evidence type="ECO:0008006" key="2">
    <source>
        <dbReference type="Google" id="ProtNLM"/>
    </source>
</evidence>
<gene>
    <name evidence="1" type="ORF">PINE0816_LOCUS20989</name>
</gene>
<sequence>MPTGNWYMDLVFGNKFFYDLYSNYIVGESAPIIYEEKHLTRDVILSNLEIQLVSGRGIFRMNKEHTNPFGAMHGGCHAMVMERMGNVYAKHQLSSDTVVLKAMQIEFLKAAKGTIHIDCETIIKKDDEIHVRVLLKREDGKIFSEGKLRFLSSCHVTRDTI</sequence>
<dbReference type="EMBL" id="HBEL01045053">
    <property type="protein sequence ID" value="CAD8424829.1"/>
    <property type="molecule type" value="Transcribed_RNA"/>
</dbReference>
<proteinExistence type="predicted"/>
<organism evidence="1">
    <name type="scientific">Proboscia inermis</name>
    <dbReference type="NCBI Taxonomy" id="420281"/>
    <lineage>
        <taxon>Eukaryota</taxon>
        <taxon>Sar</taxon>
        <taxon>Stramenopiles</taxon>
        <taxon>Ochrophyta</taxon>
        <taxon>Bacillariophyta</taxon>
        <taxon>Coscinodiscophyceae</taxon>
        <taxon>Rhizosoleniophycidae</taxon>
        <taxon>Rhizosoleniales</taxon>
        <taxon>Rhizosoleniaceae</taxon>
        <taxon>Proboscia</taxon>
    </lineage>
</organism>
<dbReference type="SUPFAM" id="SSF54637">
    <property type="entry name" value="Thioesterase/thiol ester dehydrase-isomerase"/>
    <property type="match status" value="1"/>
</dbReference>
<dbReference type="InterPro" id="IPR029069">
    <property type="entry name" value="HotDog_dom_sf"/>
</dbReference>